<organism evidence="9 10">
    <name type="scientific">Commensalibacter papalotli</name>
    <name type="common">ex Botero et al. 2024</name>
    <dbReference type="NCBI Taxonomy" id="2972766"/>
    <lineage>
        <taxon>Bacteria</taxon>
        <taxon>Pseudomonadati</taxon>
        <taxon>Pseudomonadota</taxon>
        <taxon>Alphaproteobacteria</taxon>
        <taxon>Acetobacterales</taxon>
        <taxon>Acetobacteraceae</taxon>
    </lineage>
</organism>
<dbReference type="EMBL" id="CAMXCH010000001">
    <property type="protein sequence ID" value="CAI3923170.1"/>
    <property type="molecule type" value="Genomic_DNA"/>
</dbReference>
<evidence type="ECO:0000256" key="7">
    <source>
        <dbReference type="ARBA" id="ARBA00023136"/>
    </source>
</evidence>
<feature type="transmembrane region" description="Helical" evidence="8">
    <location>
        <begin position="305"/>
        <end position="324"/>
    </location>
</feature>
<feature type="transmembrane region" description="Helical" evidence="8">
    <location>
        <begin position="90"/>
        <end position="108"/>
    </location>
</feature>
<comment type="subcellular location">
    <subcellularLocation>
        <location evidence="1">Cell membrane</location>
        <topology evidence="1">Multi-pass membrane protein</topology>
    </subcellularLocation>
</comment>
<evidence type="ECO:0000313" key="10">
    <source>
        <dbReference type="Proteomes" id="UP001154272"/>
    </source>
</evidence>
<evidence type="ECO:0000256" key="5">
    <source>
        <dbReference type="ARBA" id="ARBA00022692"/>
    </source>
</evidence>
<reference evidence="9" key="1">
    <citation type="submission" date="2022-10" db="EMBL/GenBank/DDBJ databases">
        <authorList>
            <person name="Botero Cardona J."/>
        </authorList>
    </citation>
    <scope>NUCLEOTIDE SEQUENCE</scope>
    <source>
        <strain evidence="9">R-83534</strain>
    </source>
</reference>
<accession>A0ABM9HIF7</accession>
<name>A0ABM9HIF7_9PROT</name>
<sequence length="332" mass="36004">MDKRYFVYLMVLLLLLIGAIIGAANIGPVHLSWSSLFNFDPEDIDHRIWMNIRLPRILLAVIIGVALSISGTVMQGLFRNPLADPGLLGISSGAGFAVAVALVIPMALPHFLTLWLPVIAAFVGSLLVTILIFQLSNLTKGNLSSLLLIGIAINALGGAAVGILSWVSNDQQLRQLSLWGMGSLGQTEWPLIFITLILIIPTVIIIQFYAQRLNLLQLGEEDAHYLGLNVHKTQKQLLILSALLVGTAVSVSGIIGFLGLVIPNAMRLIFGNNHKILLPASALSGALLLLVADTLARIMVQPAEMPVGLLTSLLGGPWFFWLILKEQWRRRA</sequence>
<feature type="transmembrane region" description="Helical" evidence="8">
    <location>
        <begin position="147"/>
        <end position="168"/>
    </location>
</feature>
<feature type="transmembrane region" description="Helical" evidence="8">
    <location>
        <begin position="6"/>
        <end position="26"/>
    </location>
</feature>
<dbReference type="RefSeq" id="WP_034336901.1">
    <property type="nucleotide sequence ID" value="NZ_CAMXCH010000001.1"/>
</dbReference>
<keyword evidence="3" id="KW-0813">Transport</keyword>
<dbReference type="Pfam" id="PF01032">
    <property type="entry name" value="FecCD"/>
    <property type="match status" value="1"/>
</dbReference>
<feature type="transmembrane region" description="Helical" evidence="8">
    <location>
        <begin position="276"/>
        <end position="299"/>
    </location>
</feature>
<keyword evidence="5 8" id="KW-0812">Transmembrane</keyword>
<dbReference type="Proteomes" id="UP001154272">
    <property type="component" value="Unassembled WGS sequence"/>
</dbReference>
<dbReference type="CDD" id="cd06550">
    <property type="entry name" value="TM_ABC_iron-siderophores_like"/>
    <property type="match status" value="1"/>
</dbReference>
<dbReference type="PANTHER" id="PTHR30472:SF25">
    <property type="entry name" value="ABC TRANSPORTER PERMEASE PROTEIN MJ0876-RELATED"/>
    <property type="match status" value="1"/>
</dbReference>
<dbReference type="SUPFAM" id="SSF81345">
    <property type="entry name" value="ABC transporter involved in vitamin B12 uptake, BtuC"/>
    <property type="match status" value="1"/>
</dbReference>
<keyword evidence="7 8" id="KW-0472">Membrane</keyword>
<feature type="transmembrane region" description="Helical" evidence="8">
    <location>
        <begin position="57"/>
        <end position="78"/>
    </location>
</feature>
<protein>
    <submittedName>
        <fullName evidence="9">Permease component (FepD) (PDB:2NQ2)</fullName>
    </submittedName>
</protein>
<dbReference type="InterPro" id="IPR037294">
    <property type="entry name" value="ABC_BtuC-like"/>
</dbReference>
<keyword evidence="4" id="KW-1003">Cell membrane</keyword>
<dbReference type="Gene3D" id="1.10.3470.10">
    <property type="entry name" value="ABC transporter involved in vitamin B12 uptake, BtuC"/>
    <property type="match status" value="1"/>
</dbReference>
<keyword evidence="10" id="KW-1185">Reference proteome</keyword>
<dbReference type="PANTHER" id="PTHR30472">
    <property type="entry name" value="FERRIC ENTEROBACTIN TRANSPORT SYSTEM PERMEASE PROTEIN"/>
    <property type="match status" value="1"/>
</dbReference>
<evidence type="ECO:0000256" key="4">
    <source>
        <dbReference type="ARBA" id="ARBA00022475"/>
    </source>
</evidence>
<evidence type="ECO:0000256" key="6">
    <source>
        <dbReference type="ARBA" id="ARBA00022989"/>
    </source>
</evidence>
<evidence type="ECO:0000256" key="8">
    <source>
        <dbReference type="SAM" id="Phobius"/>
    </source>
</evidence>
<evidence type="ECO:0000256" key="1">
    <source>
        <dbReference type="ARBA" id="ARBA00004651"/>
    </source>
</evidence>
<evidence type="ECO:0000256" key="3">
    <source>
        <dbReference type="ARBA" id="ARBA00022448"/>
    </source>
</evidence>
<feature type="transmembrane region" description="Helical" evidence="8">
    <location>
        <begin position="237"/>
        <end position="264"/>
    </location>
</feature>
<feature type="transmembrane region" description="Helical" evidence="8">
    <location>
        <begin position="189"/>
        <end position="210"/>
    </location>
</feature>
<comment type="similarity">
    <text evidence="2">Belongs to the binding-protein-dependent transport system permease family. FecCD subfamily.</text>
</comment>
<gene>
    <name evidence="9" type="ORF">R83534S58_LOCUS67</name>
</gene>
<proteinExistence type="inferred from homology"/>
<evidence type="ECO:0000256" key="2">
    <source>
        <dbReference type="ARBA" id="ARBA00007935"/>
    </source>
</evidence>
<evidence type="ECO:0000313" key="9">
    <source>
        <dbReference type="EMBL" id="CAI3923170.1"/>
    </source>
</evidence>
<dbReference type="InterPro" id="IPR000522">
    <property type="entry name" value="ABC_transptr_permease_BtuC"/>
</dbReference>
<keyword evidence="6 8" id="KW-1133">Transmembrane helix</keyword>
<feature type="transmembrane region" description="Helical" evidence="8">
    <location>
        <begin position="115"/>
        <end position="135"/>
    </location>
</feature>
<comment type="caution">
    <text evidence="9">The sequence shown here is derived from an EMBL/GenBank/DDBJ whole genome shotgun (WGS) entry which is preliminary data.</text>
</comment>